<dbReference type="Pfam" id="PF11753">
    <property type="entry name" value="DUF3310"/>
    <property type="match status" value="1"/>
</dbReference>
<evidence type="ECO:0000313" key="2">
    <source>
        <dbReference type="Proteomes" id="UP001304225"/>
    </source>
</evidence>
<reference evidence="1 2" key="1">
    <citation type="submission" date="2023-08" db="EMBL/GenBank/DDBJ databases">
        <authorList>
            <person name="Du S."/>
            <person name="Wu Z."/>
            <person name="Wu Y."/>
            <person name="Yang M."/>
            <person name="Shao J."/>
            <person name="Liu H."/>
            <person name="Zhao Y."/>
            <person name="Zhang Z."/>
        </authorList>
    </citation>
    <scope>NUCLEOTIDE SEQUENCE [LARGE SCALE GENOMIC DNA]</scope>
</reference>
<proteinExistence type="predicted"/>
<keyword evidence="2" id="KW-1185">Reference proteome</keyword>
<gene>
    <name evidence="1" type="ORF">CRP403_gp18</name>
</gene>
<dbReference type="InterPro" id="IPR021739">
    <property type="entry name" value="SaV-like"/>
</dbReference>
<evidence type="ECO:0000313" key="1">
    <source>
        <dbReference type="EMBL" id="WMM95732.1"/>
    </source>
</evidence>
<evidence type="ECO:0008006" key="3">
    <source>
        <dbReference type="Google" id="ProtNLM"/>
    </source>
</evidence>
<accession>A0AAX3ZY81</accession>
<organism evidence="1 2">
    <name type="scientific">Roseobacter phage CRP-403</name>
    <dbReference type="NCBI Taxonomy" id="3072849"/>
    <lineage>
        <taxon>Viruses</taxon>
        <taxon>Duplodnaviria</taxon>
        <taxon>Heunggongvirae</taxon>
        <taxon>Uroviricota</taxon>
        <taxon>Caudoviricetes</taxon>
        <taxon>Autographivirales</taxon>
        <taxon>Autographivirales incertae sedis</taxon>
        <taxon>Shangxiadianvirus</taxon>
        <taxon>Shangxiadianvirus CRP403</taxon>
    </lineage>
</organism>
<dbReference type="Proteomes" id="UP001304225">
    <property type="component" value="Segment"/>
</dbReference>
<protein>
    <recommendedName>
        <fullName evidence="3">DUF3310 domain-containing protein</fullName>
    </recommendedName>
</protein>
<name>A0AAX3ZY81_9CAUD</name>
<sequence>MNEFDVVETTDDDIVKRPSHYTRFKIEPVTFIMRNDLPFHVGNIVKYALRAGHKLYPQQDEVESEITDLRKVMRYAEMRINLLEGEMEL</sequence>
<dbReference type="EMBL" id="OR420752">
    <property type="protein sequence ID" value="WMM95732.1"/>
    <property type="molecule type" value="Genomic_DNA"/>
</dbReference>